<dbReference type="AlphaFoldDB" id="A0AA38FCQ4"/>
<keyword evidence="2" id="KW-1185">Reference proteome</keyword>
<reference evidence="1 2" key="1">
    <citation type="journal article" date="2021" name="Nat. Plants">
        <title>The Taxus genome provides insights into paclitaxel biosynthesis.</title>
        <authorList>
            <person name="Xiong X."/>
            <person name="Gou J."/>
            <person name="Liao Q."/>
            <person name="Li Y."/>
            <person name="Zhou Q."/>
            <person name="Bi G."/>
            <person name="Li C."/>
            <person name="Du R."/>
            <person name="Wang X."/>
            <person name="Sun T."/>
            <person name="Guo L."/>
            <person name="Liang H."/>
            <person name="Lu P."/>
            <person name="Wu Y."/>
            <person name="Zhang Z."/>
            <person name="Ro D.K."/>
            <person name="Shang Y."/>
            <person name="Huang S."/>
            <person name="Yan J."/>
        </authorList>
    </citation>
    <scope>NUCLEOTIDE SEQUENCE [LARGE SCALE GENOMIC DNA]</scope>
    <source>
        <strain evidence="1">Ta-2019</strain>
    </source>
</reference>
<name>A0AA38FCQ4_TAXCH</name>
<feature type="non-terminal residue" evidence="1">
    <location>
        <position position="59"/>
    </location>
</feature>
<gene>
    <name evidence="1" type="ORF">KI387_029395</name>
</gene>
<protein>
    <submittedName>
        <fullName evidence="1">Uncharacterized protein</fullName>
    </submittedName>
</protein>
<feature type="non-terminal residue" evidence="1">
    <location>
        <position position="1"/>
    </location>
</feature>
<sequence length="59" mass="6759">PGLDMKNFEPKSYPFRVKLPELDFESGRFEVLRVIAHAIGDLLIIDPMTLARSRMVATR</sequence>
<proteinExistence type="predicted"/>
<evidence type="ECO:0000313" key="1">
    <source>
        <dbReference type="EMBL" id="KAH9297713.1"/>
    </source>
</evidence>
<accession>A0AA38FCQ4</accession>
<dbReference type="EMBL" id="JAHRHJ020000010">
    <property type="protein sequence ID" value="KAH9297713.1"/>
    <property type="molecule type" value="Genomic_DNA"/>
</dbReference>
<dbReference type="Proteomes" id="UP000824469">
    <property type="component" value="Unassembled WGS sequence"/>
</dbReference>
<evidence type="ECO:0000313" key="2">
    <source>
        <dbReference type="Proteomes" id="UP000824469"/>
    </source>
</evidence>
<organism evidence="1 2">
    <name type="scientific">Taxus chinensis</name>
    <name type="common">Chinese yew</name>
    <name type="synonym">Taxus wallichiana var. chinensis</name>
    <dbReference type="NCBI Taxonomy" id="29808"/>
    <lineage>
        <taxon>Eukaryota</taxon>
        <taxon>Viridiplantae</taxon>
        <taxon>Streptophyta</taxon>
        <taxon>Embryophyta</taxon>
        <taxon>Tracheophyta</taxon>
        <taxon>Spermatophyta</taxon>
        <taxon>Pinopsida</taxon>
        <taxon>Pinidae</taxon>
        <taxon>Conifers II</taxon>
        <taxon>Cupressales</taxon>
        <taxon>Taxaceae</taxon>
        <taxon>Taxus</taxon>
    </lineage>
</organism>
<comment type="caution">
    <text evidence="1">The sequence shown here is derived from an EMBL/GenBank/DDBJ whole genome shotgun (WGS) entry which is preliminary data.</text>
</comment>